<dbReference type="Proteomes" id="UP000284731">
    <property type="component" value="Unassembled WGS sequence"/>
</dbReference>
<protein>
    <recommendedName>
        <fullName evidence="4">Glycine zipper family protein</fullName>
    </recommendedName>
</protein>
<accession>A0A412PFX8</accession>
<comment type="caution">
    <text evidence="2">The sequence shown here is derived from an EMBL/GenBank/DDBJ whole genome shotgun (WGS) entry which is preliminary data.</text>
</comment>
<name>A0A412PFX8_9FIRM</name>
<evidence type="ECO:0000313" key="2">
    <source>
        <dbReference type="EMBL" id="RGT56354.1"/>
    </source>
</evidence>
<evidence type="ECO:0000256" key="1">
    <source>
        <dbReference type="SAM" id="Phobius"/>
    </source>
</evidence>
<evidence type="ECO:0008006" key="4">
    <source>
        <dbReference type="Google" id="ProtNLM"/>
    </source>
</evidence>
<sequence length="95" mass="10569">MSIVIHSLSVILIVLVVSWLIYYARHKHDPMGNRIDVEKTYMLVGCLIGAVIGILCGMYLIDSVALGIGLGMLIGMMIGITVPKIKKKERTWQQK</sequence>
<gene>
    <name evidence="2" type="ORF">DWX20_05990</name>
</gene>
<keyword evidence="1" id="KW-0812">Transmembrane</keyword>
<dbReference type="AlphaFoldDB" id="A0A412PFX8"/>
<feature type="transmembrane region" description="Helical" evidence="1">
    <location>
        <begin position="6"/>
        <end position="24"/>
    </location>
</feature>
<organism evidence="2 3">
    <name type="scientific">Solobacterium moorei</name>
    <dbReference type="NCBI Taxonomy" id="102148"/>
    <lineage>
        <taxon>Bacteria</taxon>
        <taxon>Bacillati</taxon>
        <taxon>Bacillota</taxon>
        <taxon>Erysipelotrichia</taxon>
        <taxon>Erysipelotrichales</taxon>
        <taxon>Erysipelotrichaceae</taxon>
        <taxon>Solobacterium</taxon>
    </lineage>
</organism>
<dbReference type="GeneID" id="89619735"/>
<proteinExistence type="predicted"/>
<feature type="transmembrane region" description="Helical" evidence="1">
    <location>
        <begin position="40"/>
        <end position="61"/>
    </location>
</feature>
<dbReference type="EMBL" id="QRWX01000002">
    <property type="protein sequence ID" value="RGT56354.1"/>
    <property type="molecule type" value="Genomic_DNA"/>
</dbReference>
<keyword evidence="1" id="KW-1133">Transmembrane helix</keyword>
<dbReference type="RefSeq" id="WP_037404236.1">
    <property type="nucleotide sequence ID" value="NZ_AP028934.1"/>
</dbReference>
<reference evidence="2 3" key="1">
    <citation type="submission" date="2018-08" db="EMBL/GenBank/DDBJ databases">
        <title>A genome reference for cultivated species of the human gut microbiota.</title>
        <authorList>
            <person name="Zou Y."/>
            <person name="Xue W."/>
            <person name="Luo G."/>
        </authorList>
    </citation>
    <scope>NUCLEOTIDE SEQUENCE [LARGE SCALE GENOMIC DNA]</scope>
    <source>
        <strain evidence="2 3">AF18-46</strain>
    </source>
</reference>
<feature type="transmembrane region" description="Helical" evidence="1">
    <location>
        <begin position="67"/>
        <end position="85"/>
    </location>
</feature>
<keyword evidence="1" id="KW-0472">Membrane</keyword>
<evidence type="ECO:0000313" key="3">
    <source>
        <dbReference type="Proteomes" id="UP000284731"/>
    </source>
</evidence>